<keyword evidence="2" id="KW-1185">Reference proteome</keyword>
<dbReference type="Gene3D" id="2.40.160.20">
    <property type="match status" value="1"/>
</dbReference>
<gene>
    <name evidence="1" type="ORF">ABVT43_05365</name>
</gene>
<reference evidence="1 2" key="1">
    <citation type="submission" date="2024-06" db="EMBL/GenBank/DDBJ databases">
        <authorList>
            <person name="Li F."/>
        </authorList>
    </citation>
    <scope>NUCLEOTIDE SEQUENCE [LARGE SCALE GENOMIC DNA]</scope>
    <source>
        <strain evidence="1 2">GXAS 311</strain>
    </source>
</reference>
<sequence length="182" mass="20722">MNLLIRALIFTGFLVSFSAHAIDGFILSFGKGIDDTLVQSRSTNGANQISAGLTFDSELSFAHPLVGFAQNHYEFYLSQISHQQTINIVALRPTFTFWPTPEKKSRWFWQAGLGLAMFNERNFGEIELSTNWQFNTMLGIGRMIDKNHQHSLTLRYNHYSNAYIKTPNPGIDTISLDWVSRL</sequence>
<organism evidence="1 2">
    <name type="scientific">Aliikangiella maris</name>
    <dbReference type="NCBI Taxonomy" id="3162458"/>
    <lineage>
        <taxon>Bacteria</taxon>
        <taxon>Pseudomonadati</taxon>
        <taxon>Pseudomonadota</taxon>
        <taxon>Gammaproteobacteria</taxon>
        <taxon>Oceanospirillales</taxon>
        <taxon>Pleioneaceae</taxon>
        <taxon>Aliikangiella</taxon>
    </lineage>
</organism>
<dbReference type="Pfam" id="PF09411">
    <property type="entry name" value="PagL"/>
    <property type="match status" value="1"/>
</dbReference>
<accession>A0ABV2BRH7</accession>
<dbReference type="Proteomes" id="UP001548189">
    <property type="component" value="Unassembled WGS sequence"/>
</dbReference>
<evidence type="ECO:0000313" key="2">
    <source>
        <dbReference type="Proteomes" id="UP001548189"/>
    </source>
</evidence>
<evidence type="ECO:0000313" key="1">
    <source>
        <dbReference type="EMBL" id="MET1254549.1"/>
    </source>
</evidence>
<dbReference type="SUPFAM" id="SSF56925">
    <property type="entry name" value="OMPA-like"/>
    <property type="match status" value="1"/>
</dbReference>
<comment type="caution">
    <text evidence="1">The sequence shown here is derived from an EMBL/GenBank/DDBJ whole genome shotgun (WGS) entry which is preliminary data.</text>
</comment>
<name>A0ABV2BRH7_9GAMM</name>
<proteinExistence type="predicted"/>
<dbReference type="InterPro" id="IPR018550">
    <property type="entry name" value="Lipid-A_deacylase-rel"/>
</dbReference>
<keyword evidence="1" id="KW-0378">Hydrolase</keyword>
<dbReference type="EMBL" id="JBEVCJ010000004">
    <property type="protein sequence ID" value="MET1254549.1"/>
    <property type="molecule type" value="Genomic_DNA"/>
</dbReference>
<protein>
    <submittedName>
        <fullName evidence="1">Acyloxyacyl hydrolase</fullName>
    </submittedName>
</protein>
<dbReference type="InterPro" id="IPR011250">
    <property type="entry name" value="OMP/PagP_B-barrel"/>
</dbReference>
<dbReference type="GO" id="GO:0016787">
    <property type="term" value="F:hydrolase activity"/>
    <property type="evidence" value="ECO:0007669"/>
    <property type="project" value="UniProtKB-KW"/>
</dbReference>